<dbReference type="Pfam" id="PF02272">
    <property type="entry name" value="DHHA1"/>
    <property type="match status" value="1"/>
</dbReference>
<evidence type="ECO:0000259" key="1">
    <source>
        <dbReference type="Pfam" id="PF01368"/>
    </source>
</evidence>
<accession>A0A511UXZ7</accession>
<dbReference type="Pfam" id="PF01368">
    <property type="entry name" value="DHH"/>
    <property type="match status" value="1"/>
</dbReference>
<dbReference type="OrthoDB" id="9803668at2"/>
<dbReference type="Proteomes" id="UP000321491">
    <property type="component" value="Unassembled WGS sequence"/>
</dbReference>
<organism evidence="3 4">
    <name type="scientific">Cerasibacillus quisquiliarum</name>
    <dbReference type="NCBI Taxonomy" id="227865"/>
    <lineage>
        <taxon>Bacteria</taxon>
        <taxon>Bacillati</taxon>
        <taxon>Bacillota</taxon>
        <taxon>Bacilli</taxon>
        <taxon>Bacillales</taxon>
        <taxon>Bacillaceae</taxon>
        <taxon>Cerasibacillus</taxon>
    </lineage>
</organism>
<reference evidence="3 4" key="1">
    <citation type="submission" date="2019-07" db="EMBL/GenBank/DDBJ databases">
        <title>Whole genome shotgun sequence of Cerasibacillus quisquiliarum NBRC 102429.</title>
        <authorList>
            <person name="Hosoyama A."/>
            <person name="Uohara A."/>
            <person name="Ohji S."/>
            <person name="Ichikawa N."/>
        </authorList>
    </citation>
    <scope>NUCLEOTIDE SEQUENCE [LARGE SCALE GENOMIC DNA]</scope>
    <source>
        <strain evidence="3 4">NBRC 102429</strain>
    </source>
</reference>
<feature type="domain" description="DDH" evidence="1">
    <location>
        <begin position="16"/>
        <end position="154"/>
    </location>
</feature>
<gene>
    <name evidence="3" type="ORF">CQU01_17480</name>
</gene>
<evidence type="ECO:0000259" key="2">
    <source>
        <dbReference type="Pfam" id="PF02272"/>
    </source>
</evidence>
<feature type="domain" description="DHHA1" evidence="2">
    <location>
        <begin position="228"/>
        <end position="311"/>
    </location>
</feature>
<dbReference type="PANTHER" id="PTHR47618">
    <property type="entry name" value="BIFUNCTIONAL OLIGORIBONUCLEASE AND PAP PHOSPHATASE NRNA"/>
    <property type="match status" value="1"/>
</dbReference>
<comment type="caution">
    <text evidence="3">The sequence shown here is derived from an EMBL/GenBank/DDBJ whole genome shotgun (WGS) entry which is preliminary data.</text>
</comment>
<evidence type="ECO:0000313" key="3">
    <source>
        <dbReference type="EMBL" id="GEN31510.1"/>
    </source>
</evidence>
<dbReference type="SUPFAM" id="SSF64182">
    <property type="entry name" value="DHH phosphoesterases"/>
    <property type="match status" value="1"/>
</dbReference>
<dbReference type="GO" id="GO:0003676">
    <property type="term" value="F:nucleic acid binding"/>
    <property type="evidence" value="ECO:0007669"/>
    <property type="project" value="InterPro"/>
</dbReference>
<dbReference type="InterPro" id="IPR001667">
    <property type="entry name" value="DDH_dom"/>
</dbReference>
<dbReference type="InterPro" id="IPR038763">
    <property type="entry name" value="DHH_sf"/>
</dbReference>
<dbReference type="InterPro" id="IPR051319">
    <property type="entry name" value="Oligoribo/pAp-PDE_c-di-AMP_PDE"/>
</dbReference>
<dbReference type="Gene3D" id="3.10.310.30">
    <property type="match status" value="1"/>
</dbReference>
<dbReference type="RefSeq" id="WP_146937780.1">
    <property type="nucleotide sequence ID" value="NZ_BJXW01000016.1"/>
</dbReference>
<proteinExistence type="predicted"/>
<dbReference type="PANTHER" id="PTHR47618:SF1">
    <property type="entry name" value="BIFUNCTIONAL OLIGORIBONUCLEASE AND PAP PHOSPHATASE NRNA"/>
    <property type="match status" value="1"/>
</dbReference>
<protein>
    <submittedName>
        <fullName evidence="3">Oligoribonuclease</fullName>
    </submittedName>
</protein>
<dbReference type="EMBL" id="BJXW01000016">
    <property type="protein sequence ID" value="GEN31510.1"/>
    <property type="molecule type" value="Genomic_DNA"/>
</dbReference>
<evidence type="ECO:0000313" key="4">
    <source>
        <dbReference type="Proteomes" id="UP000321491"/>
    </source>
</evidence>
<sequence length="317" mass="35964">MPKKLITELIRSYETIIIHRHVRPDPDALGSQGALKQIIQHSFPEKNVYAVGQDDPAYTFLLEMDKIPDDIFQGALIIICDTANTGRIDDERYQLGEKMIKIDHHPNVDSYGDVEWVDTHASSTSELIYEWYREATEYGFQMTKEAARLLYAGIVGDTGRFLFPSTTEKTFAYVRELVRYDFDRESLYEEMYRVKENVARLKGHILQTFTLTDSGASFIKLTKDDLDKFGITALETGQIVGTLGEIDGIVAWAIFVEEEDNIRVRLRSKGPVINKIAAKYNGGGHPLASGATIKHWDEAESVKKDIEAACRDYLNNK</sequence>
<dbReference type="InterPro" id="IPR003156">
    <property type="entry name" value="DHHA1_dom"/>
</dbReference>
<keyword evidence="4" id="KW-1185">Reference proteome</keyword>
<dbReference type="AlphaFoldDB" id="A0A511UXZ7"/>
<dbReference type="Gene3D" id="3.90.1640.10">
    <property type="entry name" value="inorganic pyrophosphatase (n-terminal core)"/>
    <property type="match status" value="1"/>
</dbReference>
<name>A0A511UXZ7_9BACI</name>